<dbReference type="GO" id="GO:0000428">
    <property type="term" value="C:DNA-directed RNA polymerase complex"/>
    <property type="evidence" value="ECO:0007669"/>
    <property type="project" value="UniProtKB-KW"/>
</dbReference>
<evidence type="ECO:0000256" key="6">
    <source>
        <dbReference type="ARBA" id="ARBA00023082"/>
    </source>
</evidence>
<evidence type="ECO:0000256" key="5">
    <source>
        <dbReference type="ARBA" id="ARBA00023015"/>
    </source>
</evidence>
<dbReference type="PIRSF" id="PIRSF000774">
    <property type="entry name" value="RpoN"/>
    <property type="match status" value="1"/>
</dbReference>
<keyword evidence="4" id="KW-0548">Nucleotidyltransferase</keyword>
<gene>
    <name evidence="11" type="primary">rpoN</name>
    <name evidence="11" type="ORF">DR864_15635</name>
</gene>
<dbReference type="GO" id="GO:0001216">
    <property type="term" value="F:DNA-binding transcription activator activity"/>
    <property type="evidence" value="ECO:0007669"/>
    <property type="project" value="InterPro"/>
</dbReference>
<keyword evidence="3" id="KW-0808">Transferase</keyword>
<dbReference type="Pfam" id="PF04552">
    <property type="entry name" value="Sigma54_DBD"/>
    <property type="match status" value="1"/>
</dbReference>
<evidence type="ECO:0000256" key="8">
    <source>
        <dbReference type="ARBA" id="ARBA00023163"/>
    </source>
</evidence>
<dbReference type="EMBL" id="CP030850">
    <property type="protein sequence ID" value="AXE19080.1"/>
    <property type="molecule type" value="Genomic_DNA"/>
</dbReference>
<dbReference type="InterPro" id="IPR038709">
    <property type="entry name" value="RpoN_core-bd_sf"/>
</dbReference>
<keyword evidence="2" id="KW-0240">DNA-directed RNA polymerase</keyword>
<keyword evidence="5" id="KW-0805">Transcription regulation</keyword>
<dbReference type="PROSITE" id="PS00718">
    <property type="entry name" value="SIGMA54_2"/>
    <property type="match status" value="1"/>
</dbReference>
<dbReference type="InterPro" id="IPR000394">
    <property type="entry name" value="RNA_pol_sigma_54"/>
</dbReference>
<name>A0A344TKA9_9BACT</name>
<sequence>MAAPMLNLIQSQKQTLKISPAQIQLLNFLQLNTLELEQHIKNELEDNPILEEGPEDSKEEFDAADEGGLITKAEDRTQDYMDWDEFRDDDTPDYRTRINNFSDDDNEYTPMMAEITTWRDELKEQFHLLALNERQQLLSDFVVDSLTDSGYLNYSAGSIADDVSFTSGMFVEEEEVQEIIQLLRKMDPPGLGARDLQDCLLLQLERLQGPEVAISTKLIKNNFEDFAARNYEKLMKSNNITSDQLKSIVALIGTLNPQPVIGSQTDSLVIKDNIVPDYIITVDGDLIDVELNNRRIPPLKINKSYAKEVGGTRAANTYVNSKLNAANWLIEAIQQRENTMLKSMRTIVKLQEDYFKTGNVRLLKPMVLRDVAERISMDVSTISRVTSGKYAQTPFGVIHLKDLFTEGVLTQSGEEVSNRQIQLVLAELVSKEDKQHPFNDFQLAEMLAERGYPVARRTVAKYREQMDIPAASLRRIL</sequence>
<evidence type="ECO:0000256" key="3">
    <source>
        <dbReference type="ARBA" id="ARBA00022679"/>
    </source>
</evidence>
<feature type="domain" description="RNA polymerase sigma factor 54 DNA-binding" evidence="9">
    <location>
        <begin position="317"/>
        <end position="475"/>
    </location>
</feature>
<evidence type="ECO:0000313" key="11">
    <source>
        <dbReference type="EMBL" id="AXE19080.1"/>
    </source>
</evidence>
<dbReference type="GO" id="GO:0016779">
    <property type="term" value="F:nucleotidyltransferase activity"/>
    <property type="evidence" value="ECO:0007669"/>
    <property type="project" value="UniProtKB-KW"/>
</dbReference>
<keyword evidence="6" id="KW-0731">Sigma factor</keyword>
<dbReference type="GO" id="GO:0003677">
    <property type="term" value="F:DNA binding"/>
    <property type="evidence" value="ECO:0007669"/>
    <property type="project" value="UniProtKB-KW"/>
</dbReference>
<keyword evidence="12" id="KW-1185">Reference proteome</keyword>
<dbReference type="GO" id="GO:0016987">
    <property type="term" value="F:sigma factor activity"/>
    <property type="evidence" value="ECO:0007669"/>
    <property type="project" value="UniProtKB-KW"/>
</dbReference>
<evidence type="ECO:0000256" key="1">
    <source>
        <dbReference type="ARBA" id="ARBA00008798"/>
    </source>
</evidence>
<dbReference type="Pfam" id="PF00309">
    <property type="entry name" value="Sigma54_AID"/>
    <property type="match status" value="1"/>
</dbReference>
<accession>A0A344TKA9</accession>
<dbReference type="OrthoDB" id="9814402at2"/>
<dbReference type="NCBIfam" id="TIGR02395">
    <property type="entry name" value="rpoN_sigma"/>
    <property type="match status" value="1"/>
</dbReference>
<dbReference type="AlphaFoldDB" id="A0A344TKA9"/>
<reference evidence="11 12" key="1">
    <citation type="submission" date="2018-07" db="EMBL/GenBank/DDBJ databases">
        <title>Genome sequencing of Runella.</title>
        <authorList>
            <person name="Baek M.-G."/>
            <person name="Yi H."/>
        </authorList>
    </citation>
    <scope>NUCLEOTIDE SEQUENCE [LARGE SCALE GENOMIC DNA]</scope>
    <source>
        <strain evidence="11 12">HYN0085</strain>
    </source>
</reference>
<dbReference type="Pfam" id="PF04963">
    <property type="entry name" value="Sigma54_CBD"/>
    <property type="match status" value="1"/>
</dbReference>
<evidence type="ECO:0000259" key="9">
    <source>
        <dbReference type="Pfam" id="PF04552"/>
    </source>
</evidence>
<dbReference type="GO" id="GO:0006352">
    <property type="term" value="P:DNA-templated transcription initiation"/>
    <property type="evidence" value="ECO:0007669"/>
    <property type="project" value="InterPro"/>
</dbReference>
<evidence type="ECO:0000256" key="4">
    <source>
        <dbReference type="ARBA" id="ARBA00022695"/>
    </source>
</evidence>
<evidence type="ECO:0000256" key="2">
    <source>
        <dbReference type="ARBA" id="ARBA00022478"/>
    </source>
</evidence>
<dbReference type="InterPro" id="IPR007634">
    <property type="entry name" value="RNA_pol_sigma_54_DNA-bd"/>
</dbReference>
<proteinExistence type="inferred from homology"/>
<evidence type="ECO:0000259" key="10">
    <source>
        <dbReference type="Pfam" id="PF04963"/>
    </source>
</evidence>
<dbReference type="PANTHER" id="PTHR32248:SF4">
    <property type="entry name" value="RNA POLYMERASE SIGMA-54 FACTOR"/>
    <property type="match status" value="1"/>
</dbReference>
<dbReference type="Gene3D" id="1.10.10.1330">
    <property type="entry name" value="RNA polymerase sigma-54 factor, core-binding domain"/>
    <property type="match status" value="1"/>
</dbReference>
<keyword evidence="7" id="KW-0238">DNA-binding</keyword>
<organism evidence="11 12">
    <name type="scientific">Runella rosea</name>
    <dbReference type="NCBI Taxonomy" id="2259595"/>
    <lineage>
        <taxon>Bacteria</taxon>
        <taxon>Pseudomonadati</taxon>
        <taxon>Bacteroidota</taxon>
        <taxon>Cytophagia</taxon>
        <taxon>Cytophagales</taxon>
        <taxon>Spirosomataceae</taxon>
        <taxon>Runella</taxon>
    </lineage>
</organism>
<evidence type="ECO:0000313" key="12">
    <source>
        <dbReference type="Proteomes" id="UP000251993"/>
    </source>
</evidence>
<protein>
    <submittedName>
        <fullName evidence="11">RNA polymerase sigma-54 factor</fullName>
    </submittedName>
</protein>
<dbReference type="Proteomes" id="UP000251993">
    <property type="component" value="Chromosome"/>
</dbReference>
<comment type="similarity">
    <text evidence="1">Belongs to the sigma-54 factor family.</text>
</comment>
<keyword evidence="8" id="KW-0804">Transcription</keyword>
<dbReference type="KEGG" id="run:DR864_15635"/>
<dbReference type="PROSITE" id="PS50044">
    <property type="entry name" value="SIGMA54_3"/>
    <property type="match status" value="1"/>
</dbReference>
<dbReference type="InterPro" id="IPR007046">
    <property type="entry name" value="RNA_pol_sigma_54_core-bd"/>
</dbReference>
<dbReference type="Gene3D" id="1.10.10.60">
    <property type="entry name" value="Homeodomain-like"/>
    <property type="match status" value="1"/>
</dbReference>
<dbReference type="PRINTS" id="PR00045">
    <property type="entry name" value="SIGMA54FCT"/>
</dbReference>
<dbReference type="PANTHER" id="PTHR32248">
    <property type="entry name" value="RNA POLYMERASE SIGMA-54 FACTOR"/>
    <property type="match status" value="1"/>
</dbReference>
<evidence type="ECO:0000256" key="7">
    <source>
        <dbReference type="ARBA" id="ARBA00023125"/>
    </source>
</evidence>
<feature type="domain" description="RNA polymerase sigma factor 54 core-binding" evidence="10">
    <location>
        <begin position="108"/>
        <end position="305"/>
    </location>
</feature>